<evidence type="ECO:0000256" key="3">
    <source>
        <dbReference type="ARBA" id="ARBA00022676"/>
    </source>
</evidence>
<reference evidence="11" key="1">
    <citation type="submission" date="2022-12" db="EMBL/GenBank/DDBJ databases">
        <authorList>
            <person name="Brejova B."/>
        </authorList>
    </citation>
    <scope>NUCLEOTIDE SEQUENCE</scope>
</reference>
<evidence type="ECO:0000256" key="10">
    <source>
        <dbReference type="SAM" id="MobiDB-lite"/>
    </source>
</evidence>
<keyword evidence="7" id="KW-1133">Transmembrane helix</keyword>
<gene>
    <name evidence="11" type="ORF">CANVERA_P5013</name>
</gene>
<keyword evidence="6" id="KW-0735">Signal-anchor</keyword>
<dbReference type="EMBL" id="CANTUO010000007">
    <property type="protein sequence ID" value="CAI5760504.1"/>
    <property type="molecule type" value="Genomic_DNA"/>
</dbReference>
<comment type="similarity">
    <text evidence="2">Belongs to the BMT family.</text>
</comment>
<sequence length="680" mass="80155">MKQLFQLRSSSIRKSLIGILLLLLLLWPLHYLYNYYPLDSSKQYFNNLFGDNSNKNNGNSQAVVNLNKSPIILFPTTFKENQNEQHNFTNKEIIRYQGNSSAISYDQLSYNTTKHPITLLRADSKSKYCSKIKQERDLIISDNFIFNEDFKYMVEKLLYQLNHDRAFVELSGFFQGKIPGWLAKDEYKPHFYKFAGTSVWLKEYGIHLMVSRVLFSRKGIKWSPQISLLYAQIFDINWQELKDIELVIPMMDHDGTRHNEAIKFPKYLPIAYYYDHNQVRRRWYGPEDTRIMLVQNEIGKEEPIIIFNSHHRSIKNVTQPEGKDDQTIINFQFHRSMFIGWPFRYQLGKVNTDGASNEKFDNIRYNKVAELKIWNEKRKWIEKNWTPFIDPLERVNGEDKFIYLVYQWDVLQVLKCEISDFKIGDISRCDFIYKEDKKVPKKVGPIRGGTEILPLTTINPNLQNYWMGILRAHINHCGCGRSMYRPNFFILKREGDNFKVLYLSSSISFNIPVSGWRNHHLLCAEKDPNVLIPNGISNWEIDSKTKKDILTLTLSVADENNSLIHIYGLKQMVEELIEKYDVEKGDHNELMSCVLKYSKEFCKEFGEEQTRLGTTEAIFKKKEKLKSKADPKKEEPKKEEPNKEEPNKEEPNKEEPNKEEPNKEEPNKEEPKKEEPKKEG</sequence>
<evidence type="ECO:0000256" key="8">
    <source>
        <dbReference type="ARBA" id="ARBA00023136"/>
    </source>
</evidence>
<evidence type="ECO:0008006" key="13">
    <source>
        <dbReference type="Google" id="ProtNLM"/>
    </source>
</evidence>
<dbReference type="InterPro" id="IPR021988">
    <property type="entry name" value="BMT1"/>
</dbReference>
<dbReference type="Proteomes" id="UP001152885">
    <property type="component" value="Unassembled WGS sequence"/>
</dbReference>
<proteinExistence type="inferred from homology"/>
<evidence type="ECO:0000256" key="1">
    <source>
        <dbReference type="ARBA" id="ARBA00004606"/>
    </source>
</evidence>
<keyword evidence="12" id="KW-1185">Reference proteome</keyword>
<dbReference type="GO" id="GO:0016020">
    <property type="term" value="C:membrane"/>
    <property type="evidence" value="ECO:0007669"/>
    <property type="project" value="UniProtKB-SubCell"/>
</dbReference>
<evidence type="ECO:0000256" key="9">
    <source>
        <dbReference type="ARBA" id="ARBA00023316"/>
    </source>
</evidence>
<keyword evidence="9" id="KW-0961">Cell wall biogenesis/degradation</keyword>
<evidence type="ECO:0000313" key="12">
    <source>
        <dbReference type="Proteomes" id="UP001152885"/>
    </source>
</evidence>
<evidence type="ECO:0000256" key="4">
    <source>
        <dbReference type="ARBA" id="ARBA00022679"/>
    </source>
</evidence>
<name>A0A9W4XCG4_9ASCO</name>
<feature type="compositionally biased region" description="Basic and acidic residues" evidence="10">
    <location>
        <begin position="626"/>
        <end position="680"/>
    </location>
</feature>
<evidence type="ECO:0000313" key="11">
    <source>
        <dbReference type="EMBL" id="CAI5760504.1"/>
    </source>
</evidence>
<evidence type="ECO:0000256" key="2">
    <source>
        <dbReference type="ARBA" id="ARBA00009486"/>
    </source>
</evidence>
<evidence type="ECO:0000256" key="5">
    <source>
        <dbReference type="ARBA" id="ARBA00022692"/>
    </source>
</evidence>
<evidence type="ECO:0000256" key="6">
    <source>
        <dbReference type="ARBA" id="ARBA00022968"/>
    </source>
</evidence>
<dbReference type="OrthoDB" id="3631276at2759"/>
<dbReference type="GO" id="GO:0000030">
    <property type="term" value="F:mannosyltransferase activity"/>
    <property type="evidence" value="ECO:0007669"/>
    <property type="project" value="InterPro"/>
</dbReference>
<feature type="region of interest" description="Disordered" evidence="10">
    <location>
        <begin position="621"/>
        <end position="680"/>
    </location>
</feature>
<accession>A0A9W4XCG4</accession>
<dbReference type="AlphaFoldDB" id="A0A9W4XCG4"/>
<dbReference type="GO" id="GO:0071555">
    <property type="term" value="P:cell wall organization"/>
    <property type="evidence" value="ECO:0007669"/>
    <property type="project" value="UniProtKB-KW"/>
</dbReference>
<comment type="caution">
    <text evidence="11">The sequence shown here is derived from an EMBL/GenBank/DDBJ whole genome shotgun (WGS) entry which is preliminary data.</text>
</comment>
<comment type="subcellular location">
    <subcellularLocation>
        <location evidence="1">Membrane</location>
        <topology evidence="1">Single-pass type II membrane protein</topology>
    </subcellularLocation>
</comment>
<protein>
    <recommendedName>
        <fullName evidence="13">Beta-mannosyltransferase 1</fullName>
    </recommendedName>
</protein>
<keyword evidence="5" id="KW-0812">Transmembrane</keyword>
<keyword evidence="3" id="KW-0328">Glycosyltransferase</keyword>
<keyword evidence="4" id="KW-0808">Transferase</keyword>
<organism evidence="11 12">
    <name type="scientific">Candida verbasci</name>
    <dbReference type="NCBI Taxonomy" id="1227364"/>
    <lineage>
        <taxon>Eukaryota</taxon>
        <taxon>Fungi</taxon>
        <taxon>Dikarya</taxon>
        <taxon>Ascomycota</taxon>
        <taxon>Saccharomycotina</taxon>
        <taxon>Pichiomycetes</taxon>
        <taxon>Debaryomycetaceae</taxon>
        <taxon>Candida/Lodderomyces clade</taxon>
        <taxon>Candida</taxon>
    </lineage>
</organism>
<keyword evidence="8" id="KW-0472">Membrane</keyword>
<evidence type="ECO:0000256" key="7">
    <source>
        <dbReference type="ARBA" id="ARBA00022989"/>
    </source>
</evidence>
<dbReference type="Pfam" id="PF12141">
    <property type="entry name" value="BMT"/>
    <property type="match status" value="1"/>
</dbReference>